<keyword evidence="3" id="KW-1185">Reference proteome</keyword>
<keyword evidence="1" id="KW-0472">Membrane</keyword>
<protein>
    <recommendedName>
        <fullName evidence="4">DUF4760 domain-containing protein</fullName>
    </recommendedName>
</protein>
<proteinExistence type="predicted"/>
<name>A0A7G9RD97_9ACTN</name>
<evidence type="ECO:0008006" key="4">
    <source>
        <dbReference type="Google" id="ProtNLM"/>
    </source>
</evidence>
<dbReference type="Proteomes" id="UP000515947">
    <property type="component" value="Chromosome"/>
</dbReference>
<evidence type="ECO:0000313" key="3">
    <source>
        <dbReference type="Proteomes" id="UP000515947"/>
    </source>
</evidence>
<keyword evidence="1" id="KW-1133">Transmembrane helix</keyword>
<gene>
    <name evidence="2" type="ORF">H9L09_03855</name>
</gene>
<evidence type="ECO:0000256" key="1">
    <source>
        <dbReference type="SAM" id="Phobius"/>
    </source>
</evidence>
<dbReference type="EMBL" id="CP060713">
    <property type="protein sequence ID" value="QNN53572.1"/>
    <property type="molecule type" value="Genomic_DNA"/>
</dbReference>
<dbReference type="KEGG" id="nmes:H9L09_03855"/>
<reference evidence="2 3" key="1">
    <citation type="submission" date="2020-08" db="EMBL/GenBank/DDBJ databases">
        <title>Genome sequence of Nocardioides mesophilus KACC 16243T.</title>
        <authorList>
            <person name="Hyun D.-W."/>
            <person name="Bae J.-W."/>
        </authorList>
    </citation>
    <scope>NUCLEOTIDE SEQUENCE [LARGE SCALE GENOMIC DNA]</scope>
    <source>
        <strain evidence="2 3">KACC 16243</strain>
    </source>
</reference>
<organism evidence="2 3">
    <name type="scientific">Nocardioides mesophilus</name>
    <dbReference type="NCBI Taxonomy" id="433659"/>
    <lineage>
        <taxon>Bacteria</taxon>
        <taxon>Bacillati</taxon>
        <taxon>Actinomycetota</taxon>
        <taxon>Actinomycetes</taxon>
        <taxon>Propionibacteriales</taxon>
        <taxon>Nocardioidaceae</taxon>
        <taxon>Nocardioides</taxon>
    </lineage>
</organism>
<keyword evidence="1" id="KW-0812">Transmembrane</keyword>
<accession>A0A7G9RD97</accession>
<evidence type="ECO:0000313" key="2">
    <source>
        <dbReference type="EMBL" id="QNN53572.1"/>
    </source>
</evidence>
<dbReference type="AlphaFoldDB" id="A0A7G9RD97"/>
<feature type="transmembrane region" description="Helical" evidence="1">
    <location>
        <begin position="12"/>
        <end position="31"/>
    </location>
</feature>
<sequence length="173" mass="19332">MVLVTEAWSGLGSTIVGGFISAVVVLVGVLAERFLSDRRTRTDEQRKAADDLIVDVSNLRDLAIARKRGLRGEYELWPLRTRLYITQNSLRGLPAYSAAWAFYESAKEARDFARHAVRSLGDDHQGWPKSDLARFRAHLSNLDHFGDQVIELLQSNPKSGHARIPSRPTIPAP</sequence>
<dbReference type="RefSeq" id="WP_187579414.1">
    <property type="nucleotide sequence ID" value="NZ_CP060713.1"/>
</dbReference>